<gene>
    <name evidence="2" type="ORF">IFR04_002314</name>
</gene>
<sequence length="304" mass="32996">MLDIVAWQCCQCNFPQNPILDSNAAWFSNTRVRERCANSTHHYNIRGAACQCPHYRCPTCIDLCIDGRMLRYCDGVRPVEGSHMPPRWIGHVTAQDPDRPMSTRTRVGLQNAVRTASQISVTGTAGISTMSMGSAGMRPVGGANEIDSDIDSSSDTAVDSDGETPSLHLARQSLMVRLPLSQGIPASDQSTDQTSQVVRPHSGQQAHDRARERAAGREVPPRFHPVGSVAEFSGNPHERHPIHSYEGFQPTSMFAPRRPPIQYAQQPQPPAAGSISEFSMRGGDSPGAPPGASTHAPESEPERQ</sequence>
<protein>
    <submittedName>
        <fullName evidence="2">Uncharacterized protein</fullName>
    </submittedName>
</protein>
<evidence type="ECO:0000313" key="3">
    <source>
        <dbReference type="Proteomes" id="UP000664132"/>
    </source>
</evidence>
<dbReference type="EMBL" id="JAFJYH010000019">
    <property type="protein sequence ID" value="KAG4424604.1"/>
    <property type="molecule type" value="Genomic_DNA"/>
</dbReference>
<feature type="compositionally biased region" description="Polar residues" evidence="1">
    <location>
        <begin position="187"/>
        <end position="205"/>
    </location>
</feature>
<comment type="caution">
    <text evidence="2">The sequence shown here is derived from an EMBL/GenBank/DDBJ whole genome shotgun (WGS) entry which is preliminary data.</text>
</comment>
<organism evidence="2 3">
    <name type="scientific">Cadophora malorum</name>
    <dbReference type="NCBI Taxonomy" id="108018"/>
    <lineage>
        <taxon>Eukaryota</taxon>
        <taxon>Fungi</taxon>
        <taxon>Dikarya</taxon>
        <taxon>Ascomycota</taxon>
        <taxon>Pezizomycotina</taxon>
        <taxon>Leotiomycetes</taxon>
        <taxon>Helotiales</taxon>
        <taxon>Ploettnerulaceae</taxon>
        <taxon>Cadophora</taxon>
    </lineage>
</organism>
<feature type="compositionally biased region" description="Acidic residues" evidence="1">
    <location>
        <begin position="146"/>
        <end position="162"/>
    </location>
</feature>
<feature type="compositionally biased region" description="Basic and acidic residues" evidence="1">
    <location>
        <begin position="206"/>
        <end position="221"/>
    </location>
</feature>
<accession>A0A8H7WGR5</accession>
<name>A0A8H7WGR5_9HELO</name>
<dbReference type="OrthoDB" id="10508014at2759"/>
<feature type="region of interest" description="Disordered" evidence="1">
    <location>
        <begin position="127"/>
        <end position="164"/>
    </location>
</feature>
<dbReference type="Proteomes" id="UP000664132">
    <property type="component" value="Unassembled WGS sequence"/>
</dbReference>
<evidence type="ECO:0000256" key="1">
    <source>
        <dbReference type="SAM" id="MobiDB-lite"/>
    </source>
</evidence>
<reference evidence="2" key="1">
    <citation type="submission" date="2021-02" db="EMBL/GenBank/DDBJ databases">
        <title>Genome sequence Cadophora malorum strain M34.</title>
        <authorList>
            <person name="Stefanovic E."/>
            <person name="Vu D."/>
            <person name="Scully C."/>
            <person name="Dijksterhuis J."/>
            <person name="Roader J."/>
            <person name="Houbraken J."/>
        </authorList>
    </citation>
    <scope>NUCLEOTIDE SEQUENCE</scope>
    <source>
        <strain evidence="2">M34</strain>
    </source>
</reference>
<proteinExistence type="predicted"/>
<evidence type="ECO:0000313" key="2">
    <source>
        <dbReference type="EMBL" id="KAG4424604.1"/>
    </source>
</evidence>
<dbReference type="AlphaFoldDB" id="A0A8H7WGR5"/>
<feature type="region of interest" description="Disordered" evidence="1">
    <location>
        <begin position="183"/>
        <end position="304"/>
    </location>
</feature>
<keyword evidence="3" id="KW-1185">Reference proteome</keyword>